<dbReference type="AlphaFoldDB" id="A0AAN7V6L5"/>
<evidence type="ECO:0000256" key="9">
    <source>
        <dbReference type="ARBA" id="ARBA00022848"/>
    </source>
</evidence>
<evidence type="ECO:0000256" key="5">
    <source>
        <dbReference type="ARBA" id="ARBA00010617"/>
    </source>
</evidence>
<keyword evidence="16" id="KW-1185">Reference proteome</keyword>
<keyword evidence="8" id="KW-0256">Endoplasmic reticulum</keyword>
<dbReference type="InterPro" id="IPR001128">
    <property type="entry name" value="Cyt_P450"/>
</dbReference>
<dbReference type="GO" id="GO:0004497">
    <property type="term" value="F:monooxygenase activity"/>
    <property type="evidence" value="ECO:0007669"/>
    <property type="project" value="UniProtKB-KW"/>
</dbReference>
<dbReference type="GO" id="GO:0005789">
    <property type="term" value="C:endoplasmic reticulum membrane"/>
    <property type="evidence" value="ECO:0007669"/>
    <property type="project" value="UniProtKB-SubCell"/>
</dbReference>
<keyword evidence="9" id="KW-0492">Microsome</keyword>
<feature type="binding site" description="axial binding residue" evidence="14">
    <location>
        <position position="445"/>
    </location>
    <ligand>
        <name>heme</name>
        <dbReference type="ChEBI" id="CHEBI:30413"/>
    </ligand>
    <ligandPart>
        <name>Fe</name>
        <dbReference type="ChEBI" id="CHEBI:18248"/>
    </ligandPart>
</feature>
<evidence type="ECO:0000256" key="3">
    <source>
        <dbReference type="ARBA" id="ARBA00004174"/>
    </source>
</evidence>
<keyword evidence="7 14" id="KW-0479">Metal-binding</keyword>
<dbReference type="PRINTS" id="PR00385">
    <property type="entry name" value="P450"/>
</dbReference>
<gene>
    <name evidence="15" type="ORF">RI129_009326</name>
</gene>
<evidence type="ECO:0000313" key="16">
    <source>
        <dbReference type="Proteomes" id="UP001329430"/>
    </source>
</evidence>
<accession>A0AAN7V6L5</accession>
<dbReference type="InterPro" id="IPR002401">
    <property type="entry name" value="Cyt_P450_E_grp-I"/>
</dbReference>
<evidence type="ECO:0000256" key="1">
    <source>
        <dbReference type="ARBA" id="ARBA00001971"/>
    </source>
</evidence>
<comment type="cofactor">
    <cofactor evidence="1 14">
        <name>heme</name>
        <dbReference type="ChEBI" id="CHEBI:30413"/>
    </cofactor>
</comment>
<protein>
    <recommendedName>
        <fullName evidence="17">Cytochrome P450</fullName>
    </recommendedName>
</protein>
<dbReference type="GO" id="GO:0016705">
    <property type="term" value="F:oxidoreductase activity, acting on paired donors, with incorporation or reduction of molecular oxygen"/>
    <property type="evidence" value="ECO:0007669"/>
    <property type="project" value="InterPro"/>
</dbReference>
<comment type="function">
    <text evidence="2">May be involved in the metabolism of insect hormones and in the breakdown of synthetic insecticides.</text>
</comment>
<evidence type="ECO:0000256" key="11">
    <source>
        <dbReference type="ARBA" id="ARBA00023004"/>
    </source>
</evidence>
<evidence type="ECO:0000256" key="4">
    <source>
        <dbReference type="ARBA" id="ARBA00004406"/>
    </source>
</evidence>
<dbReference type="Proteomes" id="UP001329430">
    <property type="component" value="Chromosome 7"/>
</dbReference>
<evidence type="ECO:0000256" key="12">
    <source>
        <dbReference type="ARBA" id="ARBA00023033"/>
    </source>
</evidence>
<evidence type="ECO:0000256" key="13">
    <source>
        <dbReference type="ARBA" id="ARBA00023136"/>
    </source>
</evidence>
<dbReference type="Gene3D" id="1.10.630.10">
    <property type="entry name" value="Cytochrome P450"/>
    <property type="match status" value="1"/>
</dbReference>
<dbReference type="GO" id="GO:0020037">
    <property type="term" value="F:heme binding"/>
    <property type="evidence" value="ECO:0007669"/>
    <property type="project" value="InterPro"/>
</dbReference>
<dbReference type="CDD" id="cd11056">
    <property type="entry name" value="CYP6-like"/>
    <property type="match status" value="1"/>
</dbReference>
<organism evidence="15 16">
    <name type="scientific">Pyrocoelia pectoralis</name>
    <dbReference type="NCBI Taxonomy" id="417401"/>
    <lineage>
        <taxon>Eukaryota</taxon>
        <taxon>Metazoa</taxon>
        <taxon>Ecdysozoa</taxon>
        <taxon>Arthropoda</taxon>
        <taxon>Hexapoda</taxon>
        <taxon>Insecta</taxon>
        <taxon>Pterygota</taxon>
        <taxon>Neoptera</taxon>
        <taxon>Endopterygota</taxon>
        <taxon>Coleoptera</taxon>
        <taxon>Polyphaga</taxon>
        <taxon>Elateriformia</taxon>
        <taxon>Elateroidea</taxon>
        <taxon>Lampyridae</taxon>
        <taxon>Lampyrinae</taxon>
        <taxon>Pyrocoelia</taxon>
    </lineage>
</organism>
<keyword evidence="6 14" id="KW-0349">Heme</keyword>
<evidence type="ECO:0000256" key="8">
    <source>
        <dbReference type="ARBA" id="ARBA00022824"/>
    </source>
</evidence>
<evidence type="ECO:0000256" key="10">
    <source>
        <dbReference type="ARBA" id="ARBA00023002"/>
    </source>
</evidence>
<evidence type="ECO:0000313" key="15">
    <source>
        <dbReference type="EMBL" id="KAK5640779.1"/>
    </source>
</evidence>
<evidence type="ECO:0000256" key="14">
    <source>
        <dbReference type="PIRSR" id="PIRSR602401-1"/>
    </source>
</evidence>
<comment type="subcellular location">
    <subcellularLocation>
        <location evidence="4">Endoplasmic reticulum membrane</location>
        <topology evidence="4">Peripheral membrane protein</topology>
    </subcellularLocation>
    <subcellularLocation>
        <location evidence="3">Microsome membrane</location>
        <topology evidence="3">Peripheral membrane protein</topology>
    </subcellularLocation>
</comment>
<keyword evidence="11 14" id="KW-0408">Iron</keyword>
<dbReference type="PANTHER" id="PTHR24292">
    <property type="entry name" value="CYTOCHROME P450"/>
    <property type="match status" value="1"/>
</dbReference>
<proteinExistence type="inferred from homology"/>
<evidence type="ECO:0008006" key="17">
    <source>
        <dbReference type="Google" id="ProtNLM"/>
    </source>
</evidence>
<sequence length="503" mass="57303">MFILLLIGALIIVAYFYRWSGFRYWKKRNVPNPEPSLLLGNLGDVLTGKRSIGQIYCDIYRNFPDVSYVGFYRVGQPGLLLRDPQLIRDVLNKDFNSFDSNAMVINEEIDPLAARTTLFLNGDKWKIAKNQIAPCFTPKKIREMHVLLQKAASGFVKYLEDEINNGGIAFEGHQLIAKYATEVVASCTFGLEGKTFDEPDSLFIKMGKKLFEPSLFAMLKMAILFNMPSLSKIMKIGFISDEVTKYFCNITEKTLDYRSKNNVIRNDFLDSMLEFKAKLSEGQFTNMDVAGRAVEFFFGGFETSSSLIAFALYELAANPEMFQKLRSEVDEALLKRKDLDYGSVQELKYLESVICETLRLHPPGLFLLRACTKRFTFPPPRGQGTGKDVDIQVDVPVIISVYGLHTDPKYFKDPYIFNPERFMPENKESIVRGTYLPFGDGPRACHGQRFAINQSKVALLNIVANFDVTVNRKTITPFEIDPKYIVHHVKGGLWLNFSKRKVI</sequence>
<dbReference type="InterPro" id="IPR050476">
    <property type="entry name" value="Insect_CytP450_Detox"/>
</dbReference>
<dbReference type="PRINTS" id="PR00463">
    <property type="entry name" value="EP450I"/>
</dbReference>
<dbReference type="Pfam" id="PF00067">
    <property type="entry name" value="p450"/>
    <property type="match status" value="1"/>
</dbReference>
<dbReference type="GO" id="GO:0005506">
    <property type="term" value="F:iron ion binding"/>
    <property type="evidence" value="ECO:0007669"/>
    <property type="project" value="InterPro"/>
</dbReference>
<reference evidence="15 16" key="1">
    <citation type="journal article" date="2024" name="Insects">
        <title>An Improved Chromosome-Level Genome Assembly of the Firefly Pyrocoelia pectoralis.</title>
        <authorList>
            <person name="Fu X."/>
            <person name="Meyer-Rochow V.B."/>
            <person name="Ballantyne L."/>
            <person name="Zhu X."/>
        </authorList>
    </citation>
    <scope>NUCLEOTIDE SEQUENCE [LARGE SCALE GENOMIC DNA]</scope>
    <source>
        <strain evidence="15">XCY_ONT2</strain>
    </source>
</reference>
<dbReference type="FunFam" id="1.10.630.10:FF:000042">
    <property type="entry name" value="Cytochrome P450"/>
    <property type="match status" value="1"/>
</dbReference>
<evidence type="ECO:0000256" key="6">
    <source>
        <dbReference type="ARBA" id="ARBA00022617"/>
    </source>
</evidence>
<comment type="similarity">
    <text evidence="5">Belongs to the cytochrome P450 family.</text>
</comment>
<dbReference type="InterPro" id="IPR036396">
    <property type="entry name" value="Cyt_P450_sf"/>
</dbReference>
<keyword evidence="12" id="KW-0503">Monooxygenase</keyword>
<dbReference type="SUPFAM" id="SSF48264">
    <property type="entry name" value="Cytochrome P450"/>
    <property type="match status" value="1"/>
</dbReference>
<keyword evidence="10" id="KW-0560">Oxidoreductase</keyword>
<dbReference type="PANTHER" id="PTHR24292:SF84">
    <property type="entry name" value="CYTOCHROME P450 28A5-RELATED"/>
    <property type="match status" value="1"/>
</dbReference>
<dbReference type="EMBL" id="JAVRBK010000007">
    <property type="protein sequence ID" value="KAK5640779.1"/>
    <property type="molecule type" value="Genomic_DNA"/>
</dbReference>
<evidence type="ECO:0000256" key="2">
    <source>
        <dbReference type="ARBA" id="ARBA00003690"/>
    </source>
</evidence>
<evidence type="ECO:0000256" key="7">
    <source>
        <dbReference type="ARBA" id="ARBA00022723"/>
    </source>
</evidence>
<keyword evidence="13" id="KW-0472">Membrane</keyword>
<name>A0AAN7V6L5_9COLE</name>
<comment type="caution">
    <text evidence="15">The sequence shown here is derived from an EMBL/GenBank/DDBJ whole genome shotgun (WGS) entry which is preliminary data.</text>
</comment>